<reference evidence="2 4" key="1">
    <citation type="submission" date="2014-09" db="EMBL/GenBank/DDBJ databases">
        <authorList>
            <person name="McGinnis J.M."/>
            <person name="Wolfgang W.J."/>
        </authorList>
    </citation>
    <scope>NUCLEOTIDE SEQUENCE [LARGE SCALE GENOMIC DNA]</scope>
    <source>
        <strain evidence="2 4">JCM 14014</strain>
    </source>
</reference>
<sequence>MIKLETAHVEEFRGIRKLDINFGKGTFAISGPNGTGKSGVIDAIEFGLTGEIGRLTGRGTKSLSVSEHGPHVDKVKFPDAAFVELRVFISALGKSATITRKVSAPGKPKIVPPDADVKAALAEIADHPEITLARRDILRFILVEPTKRSEEIQAILKLDGIGQTRAALNTAQNKLQTGFKAATSQVQSSRDTLQRHLQITTFGAAELLASVNPKRESLGLPKIETLTSDTQIDAGLSDADKLPEFNKQSALRDLQALSDMLGSLADMGKEEAAAILSGIATLEGDPALLQALQRRSLVEKGLELVDGPECPLCDHPWPDENHLLAHLKAKLSKSEDAGKLQTSLLSNGGNLAAHAENLLGLLRQALRIAKGEDDAAGADIITAWGTDLQELKGQLGNFDGLIGLKERLGSGWPKMPEAIPFRLAALTAKVDAKPDQSAAIEAQTFLTTAQLRLNDYRDAMRRNEAAKAASNAAKATYEAYCRVMEQELNALYDDVQDDFSTFYRLINEDDEAKFTAKLTPSEGRLDFDVNFYERGLFPPGAYHSEGHQDGMGVCLYLALMKRLFAKSFTIALLDDVVMSVDSGHRYQFCKLLKTHFPDTQFIITTHDRLWAEQMKSAGLVTAKTSLAFHSWTVDTGPLVESNADIWDEIATALAKGKVETAAHGLRHHLEYASRQLADQLGARPIFRADGNYDLGELLPNVLSRAKDVYGKAADAAQSWGNAAAKEAALERKATLSSSSGASNVEQWAVNKAVHYNEWANFGKKDFEPVVTAFKELLECLRCKDCQSWLYVSPRGGSPDSLRCQCSTVSLNLKAKPK</sequence>
<accession>A0A099EYD8</accession>
<dbReference type="PANTHER" id="PTHR32182:SF0">
    <property type="entry name" value="DNA REPLICATION AND REPAIR PROTEIN RECF"/>
    <property type="match status" value="1"/>
</dbReference>
<dbReference type="PANTHER" id="PTHR32182">
    <property type="entry name" value="DNA REPLICATION AND REPAIR PROTEIN RECF"/>
    <property type="match status" value="1"/>
</dbReference>
<feature type="domain" description="RecF/RecN/SMC N-terminal" evidence="1">
    <location>
        <begin position="4"/>
        <end position="619"/>
    </location>
</feature>
<dbReference type="GO" id="GO:0000731">
    <property type="term" value="P:DNA synthesis involved in DNA repair"/>
    <property type="evidence" value="ECO:0007669"/>
    <property type="project" value="TreeGrafter"/>
</dbReference>
<dbReference type="SUPFAM" id="SSF52540">
    <property type="entry name" value="P-loop containing nucleoside triphosphate hydrolases"/>
    <property type="match status" value="1"/>
</dbReference>
<dbReference type="RefSeq" id="WP_036742443.1">
    <property type="nucleotide sequence ID" value="NZ_FOJO01000021.1"/>
</dbReference>
<proteinExistence type="predicted"/>
<dbReference type="OrthoDB" id="7877292at2"/>
<evidence type="ECO:0000313" key="2">
    <source>
        <dbReference type="EMBL" id="KGJ03460.1"/>
    </source>
</evidence>
<dbReference type="GO" id="GO:0006302">
    <property type="term" value="P:double-strand break repair"/>
    <property type="evidence" value="ECO:0007669"/>
    <property type="project" value="TreeGrafter"/>
</dbReference>
<evidence type="ECO:0000313" key="4">
    <source>
        <dbReference type="Proteomes" id="UP000029846"/>
    </source>
</evidence>
<organism evidence="2 4">
    <name type="scientific">Paracoccus halophilus</name>
    <dbReference type="NCBI Taxonomy" id="376733"/>
    <lineage>
        <taxon>Bacteria</taxon>
        <taxon>Pseudomonadati</taxon>
        <taxon>Pseudomonadota</taxon>
        <taxon>Alphaproteobacteria</taxon>
        <taxon>Rhodobacterales</taxon>
        <taxon>Paracoccaceae</taxon>
        <taxon>Paracoccus</taxon>
    </lineage>
</organism>
<dbReference type="InterPro" id="IPR003395">
    <property type="entry name" value="RecF/RecN/SMC_N"/>
</dbReference>
<dbReference type="EMBL" id="JRKN01000021">
    <property type="protein sequence ID" value="KGJ03460.1"/>
    <property type="molecule type" value="Genomic_DNA"/>
</dbReference>
<dbReference type="AlphaFoldDB" id="A0A099EYD8"/>
<dbReference type="EMBL" id="FOJO01000021">
    <property type="protein sequence ID" value="SFA58660.1"/>
    <property type="molecule type" value="Genomic_DNA"/>
</dbReference>
<keyword evidence="4" id="KW-1185">Reference proteome</keyword>
<evidence type="ECO:0000313" key="5">
    <source>
        <dbReference type="Proteomes" id="UP000182312"/>
    </source>
</evidence>
<dbReference type="Proteomes" id="UP000182312">
    <property type="component" value="Unassembled WGS sequence"/>
</dbReference>
<reference evidence="3 5" key="3">
    <citation type="submission" date="2016-10" db="EMBL/GenBank/DDBJ databases">
        <authorList>
            <person name="de Groot N.N."/>
        </authorList>
    </citation>
    <scope>NUCLEOTIDE SEQUENCE [LARGE SCALE GENOMIC DNA]</scope>
    <source>
        <strain evidence="3 5">CGMCC 1.6117</strain>
    </source>
</reference>
<name>A0A099EYD8_9RHOB</name>
<evidence type="ECO:0000259" key="1">
    <source>
        <dbReference type="Pfam" id="PF02463"/>
    </source>
</evidence>
<protein>
    <submittedName>
        <fullName evidence="2">Chromosome segregation protein SMC</fullName>
    </submittedName>
    <submittedName>
        <fullName evidence="3">RecF/RecN/SMC N terminal domain-containing protein</fullName>
    </submittedName>
</protein>
<dbReference type="Gene3D" id="3.40.50.300">
    <property type="entry name" value="P-loop containing nucleotide triphosphate hydrolases"/>
    <property type="match status" value="2"/>
</dbReference>
<dbReference type="Proteomes" id="UP000029846">
    <property type="component" value="Unassembled WGS sequence"/>
</dbReference>
<dbReference type="InterPro" id="IPR027417">
    <property type="entry name" value="P-loop_NTPase"/>
</dbReference>
<gene>
    <name evidence="2" type="ORF">IT41_14295</name>
    <name evidence="3" type="ORF">SAMN04487972_12157</name>
</gene>
<evidence type="ECO:0000313" key="3">
    <source>
        <dbReference type="EMBL" id="SFA58660.1"/>
    </source>
</evidence>
<dbReference type="STRING" id="376733.SAMN04487972_12157"/>
<reference evidence="2 4" key="2">
    <citation type="submission" date="2014-10" db="EMBL/GenBank/DDBJ databases">
        <title>Paracoccus sanguinis sp. nov., isolated from clinical specimens of New York State patients.</title>
        <authorList>
            <person name="Mingle L.A."/>
            <person name="Cole J.A."/>
            <person name="Lapierre P."/>
            <person name="Musser K.A."/>
        </authorList>
    </citation>
    <scope>NUCLEOTIDE SEQUENCE [LARGE SCALE GENOMIC DNA]</scope>
    <source>
        <strain evidence="2 4">JCM 14014</strain>
    </source>
</reference>
<dbReference type="eggNOG" id="COG0419">
    <property type="taxonomic scope" value="Bacteria"/>
</dbReference>
<dbReference type="Pfam" id="PF02463">
    <property type="entry name" value="SMC_N"/>
    <property type="match status" value="1"/>
</dbReference>